<evidence type="ECO:0000256" key="1">
    <source>
        <dbReference type="SAM" id="MobiDB-lite"/>
    </source>
</evidence>
<dbReference type="CDD" id="cd09911">
    <property type="entry name" value="Lin0431_like"/>
    <property type="match status" value="1"/>
</dbReference>
<dbReference type="InterPro" id="IPR038690">
    <property type="entry name" value="NusG_2_sf"/>
</dbReference>
<dbReference type="Proteomes" id="UP000005753">
    <property type="component" value="Chromosome"/>
</dbReference>
<feature type="region of interest" description="Disordered" evidence="1">
    <location>
        <begin position="118"/>
        <end position="173"/>
    </location>
</feature>
<gene>
    <name evidence="2" type="ORF">EubceDRAFT1_2140</name>
</gene>
<dbReference type="AlphaFoldDB" id="I5AVS7"/>
<dbReference type="Gene3D" id="2.60.320.10">
    <property type="entry name" value="N-utilization substance G protein NusG, insert domain"/>
    <property type="match status" value="1"/>
</dbReference>
<dbReference type="OrthoDB" id="47603at2"/>
<name>I5AVS7_EUBC6</name>
<dbReference type="STRING" id="633697.EubceDRAFT1_2140"/>
<protein>
    <submittedName>
        <fullName evidence="2">Uncharacterized protein</fullName>
    </submittedName>
</protein>
<evidence type="ECO:0000313" key="3">
    <source>
        <dbReference type="Proteomes" id="UP000005753"/>
    </source>
</evidence>
<accession>I5AVS7</accession>
<sequence length="173" mass="19189">MKKTAGRNDIILIAAILLVAGLILLVRTLMVDLHKPQLEILVNNEQYGVYDLDKDREIRIGNTNVCEIKNGEVRMKDAKCPDHLCMEFLPIDETGGSIICLPNQVILHIINAKEKEDGEDNWWDASSGSENKTDEKYENNDSGDAESKDKNDGKKNTGDKKGAGDHRPDTIAG</sequence>
<reference evidence="2 3" key="2">
    <citation type="submission" date="2012-02" db="EMBL/GenBank/DDBJ databases">
        <title>Improved High-Quality Draft sequence of Eubacterium cellulosolvens 6.</title>
        <authorList>
            <consortium name="US DOE Joint Genome Institute"/>
            <person name="Lucas S."/>
            <person name="Han J."/>
            <person name="Lapidus A."/>
            <person name="Cheng J.-F."/>
            <person name="Goodwin L."/>
            <person name="Pitluck S."/>
            <person name="Peters L."/>
            <person name="Mikhailova N."/>
            <person name="Gu W."/>
            <person name="Detter J.C."/>
            <person name="Han C."/>
            <person name="Tapia R."/>
            <person name="Land M."/>
            <person name="Hauser L."/>
            <person name="Kyrpides N."/>
            <person name="Ivanova N."/>
            <person name="Pagani I."/>
            <person name="Johnson E."/>
            <person name="Mukhopadhyay B."/>
            <person name="Anderson I."/>
            <person name="Woyke T."/>
        </authorList>
    </citation>
    <scope>NUCLEOTIDE SEQUENCE [LARGE SCALE GENOMIC DNA]</scope>
    <source>
        <strain evidence="2 3">6</strain>
    </source>
</reference>
<dbReference type="eggNOG" id="COG5341">
    <property type="taxonomic scope" value="Bacteria"/>
</dbReference>
<evidence type="ECO:0000313" key="2">
    <source>
        <dbReference type="EMBL" id="EIM57900.1"/>
    </source>
</evidence>
<organism evidence="2 3">
    <name type="scientific">Eubacterium cellulosolvens (strain ATCC 43171 / JCM 9499 / 6)</name>
    <name type="common">Cillobacterium cellulosolvens</name>
    <dbReference type="NCBI Taxonomy" id="633697"/>
    <lineage>
        <taxon>Bacteria</taxon>
        <taxon>Bacillati</taxon>
        <taxon>Bacillota</taxon>
        <taxon>Clostridia</taxon>
        <taxon>Eubacteriales</taxon>
        <taxon>Eubacteriaceae</taxon>
        <taxon>Eubacterium</taxon>
    </lineage>
</organism>
<dbReference type="Pfam" id="PF07009">
    <property type="entry name" value="NusG_II"/>
    <property type="match status" value="1"/>
</dbReference>
<dbReference type="HOGENOM" id="CLU_1545305_0_0_9"/>
<keyword evidence="3" id="KW-1185">Reference proteome</keyword>
<dbReference type="EMBL" id="CM001487">
    <property type="protein sequence ID" value="EIM57900.1"/>
    <property type="molecule type" value="Genomic_DNA"/>
</dbReference>
<reference evidence="2 3" key="1">
    <citation type="submission" date="2010-08" db="EMBL/GenBank/DDBJ databases">
        <authorList>
            <consortium name="US DOE Joint Genome Institute (JGI-PGF)"/>
            <person name="Lucas S."/>
            <person name="Copeland A."/>
            <person name="Lapidus A."/>
            <person name="Cheng J.-F."/>
            <person name="Bruce D."/>
            <person name="Goodwin L."/>
            <person name="Pitluck S."/>
            <person name="Land M.L."/>
            <person name="Hauser L."/>
            <person name="Chang Y.-J."/>
            <person name="Anderson I.J."/>
            <person name="Johnson E."/>
            <person name="Mulhopadhyay B."/>
            <person name="Kyrpides N."/>
            <person name="Woyke T.J."/>
        </authorList>
    </citation>
    <scope>NUCLEOTIDE SEQUENCE [LARGE SCALE GENOMIC DNA]</scope>
    <source>
        <strain evidence="2 3">6</strain>
    </source>
</reference>
<proteinExistence type="predicted"/>
<feature type="compositionally biased region" description="Basic and acidic residues" evidence="1">
    <location>
        <begin position="131"/>
        <end position="173"/>
    </location>
</feature>